<dbReference type="InParanoid" id="A0A3N4LDI2"/>
<dbReference type="OrthoDB" id="5370855at2759"/>
<accession>A0A3N4LDI2</accession>
<proteinExistence type="predicted"/>
<evidence type="ECO:0000256" key="1">
    <source>
        <dbReference type="SAM" id="MobiDB-lite"/>
    </source>
</evidence>
<feature type="region of interest" description="Disordered" evidence="1">
    <location>
        <begin position="321"/>
        <end position="354"/>
    </location>
</feature>
<dbReference type="Proteomes" id="UP000267821">
    <property type="component" value="Unassembled WGS sequence"/>
</dbReference>
<evidence type="ECO:0000313" key="2">
    <source>
        <dbReference type="EMBL" id="RPB20944.1"/>
    </source>
</evidence>
<feature type="region of interest" description="Disordered" evidence="1">
    <location>
        <begin position="1"/>
        <end position="58"/>
    </location>
</feature>
<gene>
    <name evidence="2" type="ORF">L211DRAFT_841264</name>
</gene>
<organism evidence="2 3">
    <name type="scientific">Terfezia boudieri ATCC MYA-4762</name>
    <dbReference type="NCBI Taxonomy" id="1051890"/>
    <lineage>
        <taxon>Eukaryota</taxon>
        <taxon>Fungi</taxon>
        <taxon>Dikarya</taxon>
        <taxon>Ascomycota</taxon>
        <taxon>Pezizomycotina</taxon>
        <taxon>Pezizomycetes</taxon>
        <taxon>Pezizales</taxon>
        <taxon>Pezizaceae</taxon>
        <taxon>Terfezia</taxon>
    </lineage>
</organism>
<name>A0A3N4LDI2_9PEZI</name>
<dbReference type="AlphaFoldDB" id="A0A3N4LDI2"/>
<dbReference type="EMBL" id="ML121566">
    <property type="protein sequence ID" value="RPB20944.1"/>
    <property type="molecule type" value="Genomic_DNA"/>
</dbReference>
<evidence type="ECO:0000313" key="3">
    <source>
        <dbReference type="Proteomes" id="UP000267821"/>
    </source>
</evidence>
<sequence length="618" mass="67220">MSDLQSPNKRPRNQYSLTDKPTFADVGPDNGGNDSCYRSHNYGTKAKPKSTLPAFKPLTITKHVDKPATITECHGSEEVARHNSSISQQREGVEGRGGLNRFRFQGGNGMIRGIRAQQSGGSGNNGEGSAGYQPQGLLPTSAQAYEEEYGGDVSYDEALMVGFVGANNSRGIQTEDTGEVEEGVSQCGQSNNASQGLDGGLYGQGDTQSKILVEEEGLHTWDGLRGDYIVLTPSQSNTTVPAEDYEKELPVVGNTPEPFSDNYFTPLEFASELQPDSPTGFVEIEDGSFVSPNIYRQPHLCTVEERFTTPSDVTLGYGDEIPEVFDPGLPGSPSSDGDKELPEHSGGLSGEEYDAFDDDELWKEIARKDFYIPPSSDPPSGDGDLVEEEILIQPTYAKEAIEPLDINLGPQKGKGVEPAPAEASVPALSRRRDKGKFKAPLPPTLVTPISHMSNPNPPQPLISPSAKRFLQNLDAGIPEPPDLAAESGNKATKWAHLPPEERQKPFVRPPLPEPVKERPSIEGLNTKTMMRVCFRIGEAIRFSNMDRSSSRGGESVTLTELFGLCFAYPLGKVGLDDCRANRGNSEGNVLGEDWHEAEYSIWYCTLLSRLPTLSLWLI</sequence>
<feature type="compositionally biased region" description="Polar residues" evidence="1">
    <location>
        <begin position="32"/>
        <end position="42"/>
    </location>
</feature>
<protein>
    <submittedName>
        <fullName evidence="2">Uncharacterized protein</fullName>
    </submittedName>
</protein>
<keyword evidence="3" id="KW-1185">Reference proteome</keyword>
<feature type="compositionally biased region" description="Polar residues" evidence="1">
    <location>
        <begin position="1"/>
        <end position="19"/>
    </location>
</feature>
<feature type="region of interest" description="Disordered" evidence="1">
    <location>
        <begin position="409"/>
        <end position="429"/>
    </location>
</feature>
<reference evidence="2 3" key="1">
    <citation type="journal article" date="2018" name="Nat. Ecol. Evol.">
        <title>Pezizomycetes genomes reveal the molecular basis of ectomycorrhizal truffle lifestyle.</title>
        <authorList>
            <person name="Murat C."/>
            <person name="Payen T."/>
            <person name="Noel B."/>
            <person name="Kuo A."/>
            <person name="Morin E."/>
            <person name="Chen J."/>
            <person name="Kohler A."/>
            <person name="Krizsan K."/>
            <person name="Balestrini R."/>
            <person name="Da Silva C."/>
            <person name="Montanini B."/>
            <person name="Hainaut M."/>
            <person name="Levati E."/>
            <person name="Barry K.W."/>
            <person name="Belfiori B."/>
            <person name="Cichocki N."/>
            <person name="Clum A."/>
            <person name="Dockter R.B."/>
            <person name="Fauchery L."/>
            <person name="Guy J."/>
            <person name="Iotti M."/>
            <person name="Le Tacon F."/>
            <person name="Lindquist E.A."/>
            <person name="Lipzen A."/>
            <person name="Malagnac F."/>
            <person name="Mello A."/>
            <person name="Molinier V."/>
            <person name="Miyauchi S."/>
            <person name="Poulain J."/>
            <person name="Riccioni C."/>
            <person name="Rubini A."/>
            <person name="Sitrit Y."/>
            <person name="Splivallo R."/>
            <person name="Traeger S."/>
            <person name="Wang M."/>
            <person name="Zifcakova L."/>
            <person name="Wipf D."/>
            <person name="Zambonelli A."/>
            <person name="Paolocci F."/>
            <person name="Nowrousian M."/>
            <person name="Ottonello S."/>
            <person name="Baldrian P."/>
            <person name="Spatafora J.W."/>
            <person name="Henrissat B."/>
            <person name="Nagy L.G."/>
            <person name="Aury J.M."/>
            <person name="Wincker P."/>
            <person name="Grigoriev I.V."/>
            <person name="Bonfante P."/>
            <person name="Martin F.M."/>
        </authorList>
    </citation>
    <scope>NUCLEOTIDE SEQUENCE [LARGE SCALE GENOMIC DNA]</scope>
    <source>
        <strain evidence="2 3">ATCC MYA-4762</strain>
    </source>
</reference>
<feature type="region of interest" description="Disordered" evidence="1">
    <location>
        <begin position="77"/>
        <end position="99"/>
    </location>
</feature>
<feature type="compositionally biased region" description="Low complexity" evidence="1">
    <location>
        <begin position="416"/>
        <end position="427"/>
    </location>
</feature>